<dbReference type="PANTHER" id="PTHR24369:SF213">
    <property type="entry name" value="INSULIN LIKE GROWTH FACTOR BINDING PROTEIN ACID LABILE SUBUNIT"/>
    <property type="match status" value="1"/>
</dbReference>
<dbReference type="RefSeq" id="XP_012940486.1">
    <property type="nucleotide sequence ID" value="XM_013085032.2"/>
</dbReference>
<feature type="chain" id="PRO_5047315388" evidence="3">
    <location>
        <begin position="28"/>
        <end position="470"/>
    </location>
</feature>
<dbReference type="SMART" id="SM00369">
    <property type="entry name" value="LRR_TYP"/>
    <property type="match status" value="5"/>
</dbReference>
<dbReference type="InterPro" id="IPR032675">
    <property type="entry name" value="LRR_dom_sf"/>
</dbReference>
<dbReference type="Proteomes" id="UP000694888">
    <property type="component" value="Unplaced"/>
</dbReference>
<evidence type="ECO:0000256" key="2">
    <source>
        <dbReference type="ARBA" id="ARBA00022737"/>
    </source>
</evidence>
<keyword evidence="4" id="KW-1185">Reference proteome</keyword>
<keyword evidence="2" id="KW-0677">Repeat</keyword>
<evidence type="ECO:0000256" key="3">
    <source>
        <dbReference type="SAM" id="SignalP"/>
    </source>
</evidence>
<dbReference type="Pfam" id="PF13855">
    <property type="entry name" value="LRR_8"/>
    <property type="match status" value="1"/>
</dbReference>
<gene>
    <name evidence="5" type="primary">LOC101861375</name>
</gene>
<dbReference type="Gene3D" id="3.80.10.10">
    <property type="entry name" value="Ribonuclease Inhibitor"/>
    <property type="match status" value="3"/>
</dbReference>
<reference evidence="5" key="1">
    <citation type="submission" date="2025-08" db="UniProtKB">
        <authorList>
            <consortium name="RefSeq"/>
        </authorList>
    </citation>
    <scope>IDENTIFICATION</scope>
</reference>
<evidence type="ECO:0000313" key="4">
    <source>
        <dbReference type="Proteomes" id="UP000694888"/>
    </source>
</evidence>
<evidence type="ECO:0000313" key="5">
    <source>
        <dbReference type="RefSeq" id="XP_012940486.1"/>
    </source>
</evidence>
<dbReference type="PROSITE" id="PS51450">
    <property type="entry name" value="LRR"/>
    <property type="match status" value="1"/>
</dbReference>
<sequence length="470" mass="53182">MMCRVFRSSLLAWLMLGLIVPSEGVNATESAKDCPWQDSSVCTCSANQAICYARGPRIPKPSNNLTQIDSLSISGYRLIEIGDDDLPPNLKKIEVKSLSFAYFSSNALRKSLKTLERFSVWSLNLTELPGSLREVEGLEGLELRHARIKTWNRNLTRHLGRTIKNLTLNVPLDKWPEWITDFVQLETLLLRTPHFEVPPDAFDHVQNTLKKLEFDGQFFYRYDFYPGPFVLPMFPEAVTKLQSLEMLSLERFNLSTVPDVGATFAGFGNTLHTLYLRACDLSVTPNLLLLSKLTKLRLSFNNLLNFRTDILPPTLQFIKCVRCHLIDIPDFSHFKNLTELSLDFNDFSTIRSTVFQGLENLKTLSLTKNKITSIENGTFLDTSSLDTLALSGNSLSHLPEAMAEAKSIQLLQMFGNFFTCSCISQDLNSWIRSIDTVRASVKICQEDNPDIVSFWRSDASLCRDDDPIVG</sequence>
<keyword evidence="1" id="KW-0433">Leucine-rich repeat</keyword>
<dbReference type="GeneID" id="101861375"/>
<dbReference type="PANTHER" id="PTHR24369">
    <property type="entry name" value="ANTIGEN BSP, PUTATIVE-RELATED"/>
    <property type="match status" value="1"/>
</dbReference>
<proteinExistence type="predicted"/>
<keyword evidence="3" id="KW-0732">Signal</keyword>
<evidence type="ECO:0000256" key="1">
    <source>
        <dbReference type="ARBA" id="ARBA00022614"/>
    </source>
</evidence>
<keyword evidence="5" id="KW-0675">Receptor</keyword>
<dbReference type="InterPro" id="IPR050541">
    <property type="entry name" value="LRR_TM_domain-containing"/>
</dbReference>
<accession>A0ABM1A469</accession>
<dbReference type="InterPro" id="IPR003591">
    <property type="entry name" value="Leu-rich_rpt_typical-subtyp"/>
</dbReference>
<dbReference type="SUPFAM" id="SSF52058">
    <property type="entry name" value="L domain-like"/>
    <property type="match status" value="1"/>
</dbReference>
<protein>
    <submittedName>
        <fullName evidence="5">Leucine-rich repeat-containing G-protein coupled receptor 4</fullName>
    </submittedName>
</protein>
<name>A0ABM1A469_APLCA</name>
<dbReference type="InterPro" id="IPR001611">
    <property type="entry name" value="Leu-rich_rpt"/>
</dbReference>
<feature type="signal peptide" evidence="3">
    <location>
        <begin position="1"/>
        <end position="27"/>
    </location>
</feature>
<organism evidence="4 5">
    <name type="scientific">Aplysia californica</name>
    <name type="common">California sea hare</name>
    <dbReference type="NCBI Taxonomy" id="6500"/>
    <lineage>
        <taxon>Eukaryota</taxon>
        <taxon>Metazoa</taxon>
        <taxon>Spiralia</taxon>
        <taxon>Lophotrochozoa</taxon>
        <taxon>Mollusca</taxon>
        <taxon>Gastropoda</taxon>
        <taxon>Heterobranchia</taxon>
        <taxon>Euthyneura</taxon>
        <taxon>Tectipleura</taxon>
        <taxon>Aplysiida</taxon>
        <taxon>Aplysioidea</taxon>
        <taxon>Aplysiidae</taxon>
        <taxon>Aplysia</taxon>
    </lineage>
</organism>